<feature type="signal peptide" evidence="2">
    <location>
        <begin position="1"/>
        <end position="36"/>
    </location>
</feature>
<accession>A0ABV6G6G7</accession>
<reference evidence="3 4" key="1">
    <citation type="submission" date="2024-09" db="EMBL/GenBank/DDBJ databases">
        <authorList>
            <person name="Sun Q."/>
            <person name="Mori K."/>
        </authorList>
    </citation>
    <scope>NUCLEOTIDE SEQUENCE [LARGE SCALE GENOMIC DNA]</scope>
    <source>
        <strain evidence="3 4">CCM 7415</strain>
    </source>
</reference>
<protein>
    <recommendedName>
        <fullName evidence="5">Lipoprotein</fullName>
    </recommendedName>
</protein>
<proteinExistence type="predicted"/>
<evidence type="ECO:0000256" key="1">
    <source>
        <dbReference type="SAM" id="MobiDB-lite"/>
    </source>
</evidence>
<feature type="region of interest" description="Disordered" evidence="1">
    <location>
        <begin position="80"/>
        <end position="104"/>
    </location>
</feature>
<name>A0ABV6G6G7_9GAMM</name>
<evidence type="ECO:0000313" key="4">
    <source>
        <dbReference type="Proteomes" id="UP001589814"/>
    </source>
</evidence>
<keyword evidence="4" id="KW-1185">Reference proteome</keyword>
<organism evidence="3 4">
    <name type="scientific">Kushneria aurantia</name>
    <dbReference type="NCBI Taxonomy" id="504092"/>
    <lineage>
        <taxon>Bacteria</taxon>
        <taxon>Pseudomonadati</taxon>
        <taxon>Pseudomonadota</taxon>
        <taxon>Gammaproteobacteria</taxon>
        <taxon>Oceanospirillales</taxon>
        <taxon>Halomonadaceae</taxon>
        <taxon>Kushneria</taxon>
    </lineage>
</organism>
<evidence type="ECO:0000256" key="2">
    <source>
        <dbReference type="SAM" id="SignalP"/>
    </source>
</evidence>
<dbReference type="RefSeq" id="WP_019951518.1">
    <property type="nucleotide sequence ID" value="NZ_JBHLVX010000055.1"/>
</dbReference>
<evidence type="ECO:0000313" key="3">
    <source>
        <dbReference type="EMBL" id="MFC0269236.1"/>
    </source>
</evidence>
<dbReference type="EMBL" id="JBHLVX010000055">
    <property type="protein sequence ID" value="MFC0269236.1"/>
    <property type="molecule type" value="Genomic_DNA"/>
</dbReference>
<dbReference type="Proteomes" id="UP001589814">
    <property type="component" value="Unassembled WGS sequence"/>
</dbReference>
<comment type="caution">
    <text evidence="3">The sequence shown here is derived from an EMBL/GenBank/DDBJ whole genome shotgun (WGS) entry which is preliminary data.</text>
</comment>
<gene>
    <name evidence="3" type="ORF">ACFFHW_14790</name>
</gene>
<keyword evidence="2" id="KW-0732">Signal</keyword>
<evidence type="ECO:0008006" key="5">
    <source>
        <dbReference type="Google" id="ProtNLM"/>
    </source>
</evidence>
<sequence length="120" mass="12192">MTTGETVVMKRLAALVLACALSIPAMLTGCSTTASAPPMSVSAEALDATTAHDAALDLARERCAAGNIGSEVAIVDDDIVAPSSPQPAEGGINDDSEALAAATSEGDRWRATLSFQCLDR</sequence>
<feature type="chain" id="PRO_5045061396" description="Lipoprotein" evidence="2">
    <location>
        <begin position="37"/>
        <end position="120"/>
    </location>
</feature>